<proteinExistence type="predicted"/>
<accession>A0A212JKT1</accession>
<protein>
    <submittedName>
        <fullName evidence="1">Uncharacterized protein</fullName>
    </submittedName>
</protein>
<organism evidence="1">
    <name type="scientific">uncultured Dysgonomonas sp</name>
    <dbReference type="NCBI Taxonomy" id="206096"/>
    <lineage>
        <taxon>Bacteria</taxon>
        <taxon>Pseudomonadati</taxon>
        <taxon>Bacteroidota</taxon>
        <taxon>Bacteroidia</taxon>
        <taxon>Bacteroidales</taxon>
        <taxon>Dysgonomonadaceae</taxon>
        <taxon>Dysgonomonas</taxon>
        <taxon>environmental samples</taxon>
    </lineage>
</organism>
<reference evidence="1" key="1">
    <citation type="submission" date="2016-04" db="EMBL/GenBank/DDBJ databases">
        <authorList>
            <person name="Evans L.H."/>
            <person name="Alamgir A."/>
            <person name="Owens N."/>
            <person name="Weber N.D."/>
            <person name="Virtaneva K."/>
            <person name="Barbian K."/>
            <person name="Babar A."/>
            <person name="Rosenke K."/>
        </authorList>
    </citation>
    <scope>NUCLEOTIDE SEQUENCE</scope>
    <source>
        <strain evidence="1">86-2</strain>
    </source>
</reference>
<sequence>MKDLPFDLKNIIKKREKCILILITYKMSALKFYLFCKLGLTNLRVKLIFCQILL</sequence>
<dbReference type="EMBL" id="FLUL01000001">
    <property type="protein sequence ID" value="SBW00020.1"/>
    <property type="molecule type" value="Genomic_DNA"/>
</dbReference>
<evidence type="ECO:0000313" key="1">
    <source>
        <dbReference type="EMBL" id="SBW00020.1"/>
    </source>
</evidence>
<name>A0A212JKT1_9BACT</name>
<dbReference type="AlphaFoldDB" id="A0A212JKT1"/>
<gene>
    <name evidence="1" type="ORF">KL86DYS2_11776</name>
</gene>